<dbReference type="EMBL" id="FOZP01000005">
    <property type="protein sequence ID" value="SFS59669.1"/>
    <property type="molecule type" value="Genomic_DNA"/>
</dbReference>
<dbReference type="SUPFAM" id="SSF52402">
    <property type="entry name" value="Adenine nucleotide alpha hydrolases-like"/>
    <property type="match status" value="2"/>
</dbReference>
<dbReference type="AlphaFoldDB" id="A0A1I6R4R5"/>
<sequence length="280" mass="32227">MKNILLPTDFSENSLNAIKYGLEFYKNLSCNFYILHVTLMPTYVGGEIPVYPTTNVLESTVLKQAKLELEKLLKKIKKLDSNPEHHFYTISKYDFFIDAVKTQIEEKKIDLIIMGTKGATGFSEVVIGTNTGDLITKIKCPVLIIPENAAFIAPKEIAFPTDFHNFYQPVILNNISEFAEMYNTSVRILHIAKKDETLTGNQLENKHYLHNYFTEDKHSFHKITNNKIEDGVACFVESRNIDVIIMIAKNLNFFQRILFKPTVEEISYHTKVPFLVLHEE</sequence>
<dbReference type="OrthoDB" id="9788959at2"/>
<dbReference type="Gene3D" id="3.40.50.12370">
    <property type="match status" value="1"/>
</dbReference>
<dbReference type="PANTHER" id="PTHR46268:SF6">
    <property type="entry name" value="UNIVERSAL STRESS PROTEIN UP12"/>
    <property type="match status" value="1"/>
</dbReference>
<evidence type="ECO:0000256" key="1">
    <source>
        <dbReference type="ARBA" id="ARBA00008791"/>
    </source>
</evidence>
<protein>
    <submittedName>
        <fullName evidence="3">Nucleotide-binding universal stress protein, UspA family</fullName>
    </submittedName>
</protein>
<dbReference type="CDD" id="cd00293">
    <property type="entry name" value="USP-like"/>
    <property type="match status" value="1"/>
</dbReference>
<evidence type="ECO:0000259" key="2">
    <source>
        <dbReference type="Pfam" id="PF00582"/>
    </source>
</evidence>
<reference evidence="4" key="1">
    <citation type="submission" date="2016-10" db="EMBL/GenBank/DDBJ databases">
        <authorList>
            <person name="Varghese N."/>
            <person name="Submissions S."/>
        </authorList>
    </citation>
    <scope>NUCLEOTIDE SEQUENCE [LARGE SCALE GENOMIC DNA]</scope>
    <source>
        <strain evidence="4">DSM 24450</strain>
    </source>
</reference>
<keyword evidence="4" id="KW-1185">Reference proteome</keyword>
<dbReference type="Pfam" id="PF00582">
    <property type="entry name" value="Usp"/>
    <property type="match status" value="1"/>
</dbReference>
<organism evidence="3 4">
    <name type="scientific">Lutibacter maritimus</name>
    <dbReference type="NCBI Taxonomy" id="593133"/>
    <lineage>
        <taxon>Bacteria</taxon>
        <taxon>Pseudomonadati</taxon>
        <taxon>Bacteroidota</taxon>
        <taxon>Flavobacteriia</taxon>
        <taxon>Flavobacteriales</taxon>
        <taxon>Flavobacteriaceae</taxon>
        <taxon>Lutibacter</taxon>
    </lineage>
</organism>
<name>A0A1I6R4R5_9FLAO</name>
<comment type="similarity">
    <text evidence="1">Belongs to the universal stress protein A family.</text>
</comment>
<accession>A0A1I6R4R5</accession>
<dbReference type="RefSeq" id="WP_090226184.1">
    <property type="nucleotide sequence ID" value="NZ_FOZP01000005.1"/>
</dbReference>
<evidence type="ECO:0000313" key="4">
    <source>
        <dbReference type="Proteomes" id="UP000199312"/>
    </source>
</evidence>
<dbReference type="Proteomes" id="UP000199312">
    <property type="component" value="Unassembled WGS sequence"/>
</dbReference>
<dbReference type="STRING" id="593133.SAMN04488006_2200"/>
<dbReference type="InterPro" id="IPR006015">
    <property type="entry name" value="Universal_stress_UspA"/>
</dbReference>
<evidence type="ECO:0000313" key="3">
    <source>
        <dbReference type="EMBL" id="SFS59669.1"/>
    </source>
</evidence>
<dbReference type="PANTHER" id="PTHR46268">
    <property type="entry name" value="STRESS RESPONSE PROTEIN NHAX"/>
    <property type="match status" value="1"/>
</dbReference>
<gene>
    <name evidence="3" type="ORF">SAMN04488006_2200</name>
</gene>
<proteinExistence type="inferred from homology"/>
<dbReference type="InterPro" id="IPR006016">
    <property type="entry name" value="UspA"/>
</dbReference>
<feature type="domain" description="UspA" evidence="2">
    <location>
        <begin position="1"/>
        <end position="146"/>
    </location>
</feature>
<dbReference type="PRINTS" id="PR01438">
    <property type="entry name" value="UNVRSLSTRESS"/>
</dbReference>